<gene>
    <name evidence="1" type="ORF">TTRE_0000970801</name>
</gene>
<reference evidence="1" key="2">
    <citation type="submission" date="2014-03" db="EMBL/GenBank/DDBJ databases">
        <title>The whipworm genome and dual-species transcriptomics of an intimate host-pathogen interaction.</title>
        <authorList>
            <person name="Foth B.J."/>
            <person name="Tsai I.J."/>
            <person name="Reid A.J."/>
            <person name="Bancroft A.J."/>
            <person name="Nichol S."/>
            <person name="Tracey A."/>
            <person name="Holroyd N."/>
            <person name="Cotton J.A."/>
            <person name="Stanley E.J."/>
            <person name="Zarowiecki M."/>
            <person name="Liu J.Z."/>
            <person name="Huckvale T."/>
            <person name="Cooper P.J."/>
            <person name="Grencis R.K."/>
            <person name="Berriman M."/>
        </authorList>
    </citation>
    <scope>NUCLEOTIDE SEQUENCE [LARGE SCALE GENOMIC DNA]</scope>
</reference>
<proteinExistence type="predicted"/>
<dbReference type="AlphaFoldDB" id="A0A077ZR05"/>
<dbReference type="Proteomes" id="UP000030665">
    <property type="component" value="Unassembled WGS sequence"/>
</dbReference>
<evidence type="ECO:0000313" key="1">
    <source>
        <dbReference type="EMBL" id="CDW61260.1"/>
    </source>
</evidence>
<dbReference type="EMBL" id="HG808409">
    <property type="protein sequence ID" value="CDW61260.1"/>
    <property type="molecule type" value="Genomic_DNA"/>
</dbReference>
<dbReference type="OrthoDB" id="10058156at2759"/>
<evidence type="ECO:0000313" key="2">
    <source>
        <dbReference type="Proteomes" id="UP000030665"/>
    </source>
</evidence>
<sequence>MTPEGELKSLAGSRGCMVKSSHRFKGRFSSSSLTLSQKGVEVKIVLTAEPLVQSTKEALRKEHSGNSNVRLARRLLAQHTTRCTSVGKRPAELLCNRRLSTLLDKLRSKQRHQGDVPSEHKKGRTFQSKKRIPAVVINRLGERLYTVRTSQGELRKRQVDQLRHRETNDVVLLTSDVPYAFYHCII</sequence>
<protein>
    <submittedName>
        <fullName evidence="1">Uncharacterized protein</fullName>
    </submittedName>
</protein>
<name>A0A077ZR05_TRITR</name>
<reference evidence="1" key="1">
    <citation type="submission" date="2014-01" db="EMBL/GenBank/DDBJ databases">
        <authorList>
            <person name="Aslett M."/>
        </authorList>
    </citation>
    <scope>NUCLEOTIDE SEQUENCE</scope>
</reference>
<accession>A0A077ZR05</accession>
<organism evidence="1 2">
    <name type="scientific">Trichuris trichiura</name>
    <name type="common">Whipworm</name>
    <name type="synonym">Trichocephalus trichiurus</name>
    <dbReference type="NCBI Taxonomy" id="36087"/>
    <lineage>
        <taxon>Eukaryota</taxon>
        <taxon>Metazoa</taxon>
        <taxon>Ecdysozoa</taxon>
        <taxon>Nematoda</taxon>
        <taxon>Enoplea</taxon>
        <taxon>Dorylaimia</taxon>
        <taxon>Trichinellida</taxon>
        <taxon>Trichuridae</taxon>
        <taxon>Trichuris</taxon>
    </lineage>
</organism>
<keyword evidence="2" id="KW-1185">Reference proteome</keyword>